<reference evidence="1" key="1">
    <citation type="submission" date="2019-05" db="EMBL/GenBank/DDBJ databases">
        <title>Annotation for the trematode Fasciolopsis buski.</title>
        <authorList>
            <person name="Choi Y.-J."/>
        </authorList>
    </citation>
    <scope>NUCLEOTIDE SEQUENCE</scope>
    <source>
        <strain evidence="1">HT</strain>
        <tissue evidence="1">Whole worm</tissue>
    </source>
</reference>
<dbReference type="OrthoDB" id="10029313at2759"/>
<name>A0A8E0VGA2_9TREM</name>
<proteinExistence type="predicted"/>
<sequence length="94" mass="10568">MKYTDAKGEKDWAITLKEQLTVTVQELKDQNLISGGIYEQLQLAGTTVSRLYGLPKIHKSGIPPRPILDMATSPYHLVAHWPVDVLEPVRTEID</sequence>
<keyword evidence="2" id="KW-1185">Reference proteome</keyword>
<dbReference type="Proteomes" id="UP000728185">
    <property type="component" value="Unassembled WGS sequence"/>
</dbReference>
<evidence type="ECO:0000313" key="1">
    <source>
        <dbReference type="EMBL" id="KAA0187963.1"/>
    </source>
</evidence>
<gene>
    <name evidence="1" type="ORF">FBUS_08868</name>
</gene>
<organism evidence="1 2">
    <name type="scientific">Fasciolopsis buskii</name>
    <dbReference type="NCBI Taxonomy" id="27845"/>
    <lineage>
        <taxon>Eukaryota</taxon>
        <taxon>Metazoa</taxon>
        <taxon>Spiralia</taxon>
        <taxon>Lophotrochozoa</taxon>
        <taxon>Platyhelminthes</taxon>
        <taxon>Trematoda</taxon>
        <taxon>Digenea</taxon>
        <taxon>Plagiorchiida</taxon>
        <taxon>Echinostomata</taxon>
        <taxon>Echinostomatoidea</taxon>
        <taxon>Fasciolidae</taxon>
        <taxon>Fasciolopsis</taxon>
    </lineage>
</organism>
<evidence type="ECO:0000313" key="2">
    <source>
        <dbReference type="Proteomes" id="UP000728185"/>
    </source>
</evidence>
<dbReference type="EMBL" id="LUCM01008738">
    <property type="protein sequence ID" value="KAA0187963.1"/>
    <property type="molecule type" value="Genomic_DNA"/>
</dbReference>
<dbReference type="AlphaFoldDB" id="A0A8E0VGA2"/>
<comment type="caution">
    <text evidence="1">The sequence shown here is derived from an EMBL/GenBank/DDBJ whole genome shotgun (WGS) entry which is preliminary data.</text>
</comment>
<accession>A0A8E0VGA2</accession>
<protein>
    <submittedName>
        <fullName evidence="1">Uncharacterized protein</fullName>
    </submittedName>
</protein>